<comment type="caution">
    <text evidence="1">The sequence shown here is derived from an EMBL/GenBank/DDBJ whole genome shotgun (WGS) entry which is preliminary data.</text>
</comment>
<dbReference type="AlphaFoldDB" id="A0A6G3XV48"/>
<proteinExistence type="predicted"/>
<feature type="non-terminal residue" evidence="1">
    <location>
        <position position="1"/>
    </location>
</feature>
<gene>
    <name evidence="1" type="ORF">G3M58_85815</name>
</gene>
<feature type="non-terminal residue" evidence="1">
    <location>
        <position position="68"/>
    </location>
</feature>
<name>A0A6G3XV48_9ACTN</name>
<sequence>RELAARQDAHQRWKKLLDSTRPSEREMETWLACDKTTFVDEALRHHWLTWRDLITHTILVAPARPYKR</sequence>
<accession>A0A6G3XV48</accession>
<dbReference type="EMBL" id="JAAGMN010009247">
    <property type="protein sequence ID" value="NEE21573.1"/>
    <property type="molecule type" value="Genomic_DNA"/>
</dbReference>
<protein>
    <submittedName>
        <fullName evidence="1">Uncharacterized protein</fullName>
    </submittedName>
</protein>
<evidence type="ECO:0000313" key="1">
    <source>
        <dbReference type="EMBL" id="NEE21573.1"/>
    </source>
</evidence>
<organism evidence="1">
    <name type="scientific">Streptomyces sp. SID7499</name>
    <dbReference type="NCBI Taxonomy" id="2706086"/>
    <lineage>
        <taxon>Bacteria</taxon>
        <taxon>Bacillati</taxon>
        <taxon>Actinomycetota</taxon>
        <taxon>Actinomycetes</taxon>
        <taxon>Kitasatosporales</taxon>
        <taxon>Streptomycetaceae</taxon>
        <taxon>Streptomyces</taxon>
    </lineage>
</organism>
<reference evidence="1" key="1">
    <citation type="submission" date="2020-01" db="EMBL/GenBank/DDBJ databases">
        <title>Insect and environment-associated Actinomycetes.</title>
        <authorList>
            <person name="Currrie C."/>
            <person name="Chevrette M."/>
            <person name="Carlson C."/>
            <person name="Stubbendieck R."/>
            <person name="Wendt-Pienkowski E."/>
        </authorList>
    </citation>
    <scope>NUCLEOTIDE SEQUENCE</scope>
    <source>
        <strain evidence="1">SID7499</strain>
    </source>
</reference>